<accession>A0ABD0KQ72</accession>
<evidence type="ECO:0000313" key="2">
    <source>
        <dbReference type="Proteomes" id="UP001519460"/>
    </source>
</evidence>
<protein>
    <submittedName>
        <fullName evidence="1">Uncharacterized protein</fullName>
    </submittedName>
</protein>
<comment type="caution">
    <text evidence="1">The sequence shown here is derived from an EMBL/GenBank/DDBJ whole genome shotgun (WGS) entry which is preliminary data.</text>
</comment>
<keyword evidence="2" id="KW-1185">Reference proteome</keyword>
<dbReference type="Proteomes" id="UP001519460">
    <property type="component" value="Unassembled WGS sequence"/>
</dbReference>
<evidence type="ECO:0000313" key="1">
    <source>
        <dbReference type="EMBL" id="KAK7489088.1"/>
    </source>
</evidence>
<proteinExistence type="predicted"/>
<dbReference type="AlphaFoldDB" id="A0ABD0KQ72"/>
<organism evidence="1 2">
    <name type="scientific">Batillaria attramentaria</name>
    <dbReference type="NCBI Taxonomy" id="370345"/>
    <lineage>
        <taxon>Eukaryota</taxon>
        <taxon>Metazoa</taxon>
        <taxon>Spiralia</taxon>
        <taxon>Lophotrochozoa</taxon>
        <taxon>Mollusca</taxon>
        <taxon>Gastropoda</taxon>
        <taxon>Caenogastropoda</taxon>
        <taxon>Sorbeoconcha</taxon>
        <taxon>Cerithioidea</taxon>
        <taxon>Batillariidae</taxon>
        <taxon>Batillaria</taxon>
    </lineage>
</organism>
<reference evidence="1 2" key="1">
    <citation type="journal article" date="2023" name="Sci. Data">
        <title>Genome assembly of the Korean intertidal mud-creeper Batillaria attramentaria.</title>
        <authorList>
            <person name="Patra A.K."/>
            <person name="Ho P.T."/>
            <person name="Jun S."/>
            <person name="Lee S.J."/>
            <person name="Kim Y."/>
            <person name="Won Y.J."/>
        </authorList>
    </citation>
    <scope>NUCLEOTIDE SEQUENCE [LARGE SCALE GENOMIC DNA]</scope>
    <source>
        <strain evidence="1">Wonlab-2016</strain>
    </source>
</reference>
<sequence length="199" mass="21679">MKTLSTASDLELLLKSGDRISSRKRLGLYLPYQTFPIQSKLGHLWCAQTPSTSDDRIIQSPATQNALTNVPTDLTLGWSSACVVAGSGDWVVKTDAVPFVKESVAQTVIILLYTDPLTARTDGGSGCSETVRVKTGECGCVWVTSSYCSRWSTSAFSAALRQMTVCTRMITASQHNSVTWTESTDTARLRVTAKNMSRR</sequence>
<name>A0ABD0KQ72_9CAEN</name>
<dbReference type="EMBL" id="JACVVK020000143">
    <property type="protein sequence ID" value="KAK7489088.1"/>
    <property type="molecule type" value="Genomic_DNA"/>
</dbReference>
<gene>
    <name evidence="1" type="ORF">BaRGS_00019749</name>
</gene>